<evidence type="ECO:0000313" key="1">
    <source>
        <dbReference type="EMBL" id="KAA6330812.1"/>
    </source>
</evidence>
<dbReference type="AlphaFoldDB" id="A0A5J4RAU0"/>
<dbReference type="Proteomes" id="UP000324800">
    <property type="component" value="Unassembled WGS sequence"/>
</dbReference>
<proteinExistence type="predicted"/>
<evidence type="ECO:0000313" key="2">
    <source>
        <dbReference type="Proteomes" id="UP000324800"/>
    </source>
</evidence>
<name>A0A5J4RAU0_9EUKA</name>
<gene>
    <name evidence="1" type="ORF">EZS28_053452</name>
</gene>
<feature type="non-terminal residue" evidence="1">
    <location>
        <position position="114"/>
    </location>
</feature>
<protein>
    <submittedName>
        <fullName evidence="1">Uncharacterized protein</fullName>
    </submittedName>
</protein>
<reference evidence="1 2" key="1">
    <citation type="submission" date="2019-03" db="EMBL/GenBank/DDBJ databases">
        <title>Single cell metagenomics reveals metabolic interactions within the superorganism composed of flagellate Streblomastix strix and complex community of Bacteroidetes bacteria on its surface.</title>
        <authorList>
            <person name="Treitli S.C."/>
            <person name="Kolisko M."/>
            <person name="Husnik F."/>
            <person name="Keeling P."/>
            <person name="Hampl V."/>
        </authorList>
    </citation>
    <scope>NUCLEOTIDE SEQUENCE [LARGE SCALE GENOMIC DNA]</scope>
    <source>
        <strain evidence="1">ST1C</strain>
    </source>
</reference>
<comment type="caution">
    <text evidence="1">The sequence shown here is derived from an EMBL/GenBank/DDBJ whole genome shotgun (WGS) entry which is preliminary data.</text>
</comment>
<accession>A0A5J4RAU0</accession>
<dbReference type="EMBL" id="SNRW01042762">
    <property type="protein sequence ID" value="KAA6330812.1"/>
    <property type="molecule type" value="Genomic_DNA"/>
</dbReference>
<organism evidence="1 2">
    <name type="scientific">Streblomastix strix</name>
    <dbReference type="NCBI Taxonomy" id="222440"/>
    <lineage>
        <taxon>Eukaryota</taxon>
        <taxon>Metamonada</taxon>
        <taxon>Preaxostyla</taxon>
        <taxon>Oxymonadida</taxon>
        <taxon>Streblomastigidae</taxon>
        <taxon>Streblomastix</taxon>
    </lineage>
</organism>
<sequence length="114" mass="12335">MAVQASTFMLLGYTDKSFKFRDLGKFRYVGTDQKVVTSKGKTRLEQGEQYADAMTGLIDAQQTLLVAIENGLSGQNNVEQIVHAQAMLCVGANDVAQLRELANAPKELRGVVGG</sequence>